<feature type="chain" id="PRO_5022680615" evidence="1">
    <location>
        <begin position="20"/>
        <end position="241"/>
    </location>
</feature>
<gene>
    <name evidence="2" type="ORF">FXF49_00830</name>
</gene>
<organism evidence="2 3">
    <name type="scientific">Flexistipes sinusarabici</name>
    <dbReference type="NCBI Taxonomy" id="2352"/>
    <lineage>
        <taxon>Bacteria</taxon>
        <taxon>Pseudomonadati</taxon>
        <taxon>Deferribacterota</taxon>
        <taxon>Deferribacteres</taxon>
        <taxon>Deferribacterales</taxon>
        <taxon>Flexistipitaceae</taxon>
        <taxon>Flexistipes</taxon>
    </lineage>
</organism>
<dbReference type="AlphaFoldDB" id="A0A5D0MVZ5"/>
<dbReference type="RefSeq" id="WP_303700019.1">
    <property type="nucleotide sequence ID" value="NZ_VSIV01000023.1"/>
</dbReference>
<reference evidence="2 3" key="1">
    <citation type="submission" date="2019-08" db="EMBL/GenBank/DDBJ databases">
        <title>Genomic characterization of a novel candidate phylum (ARYD3) from a high temperature, high salinity tertiary oil reservoir in north central Oklahoma, USA.</title>
        <authorList>
            <person name="Youssef N.H."/>
            <person name="Yadav A."/>
            <person name="Elshahed M.S."/>
        </authorList>
    </citation>
    <scope>NUCLEOTIDE SEQUENCE [LARGE SCALE GENOMIC DNA]</scope>
    <source>
        <strain evidence="2">ARYD1</strain>
    </source>
</reference>
<keyword evidence="1" id="KW-0732">Signal</keyword>
<comment type="caution">
    <text evidence="2">The sequence shown here is derived from an EMBL/GenBank/DDBJ whole genome shotgun (WGS) entry which is preliminary data.</text>
</comment>
<dbReference type="EMBL" id="VSIV01000023">
    <property type="protein sequence ID" value="TYB36242.1"/>
    <property type="molecule type" value="Genomic_DNA"/>
</dbReference>
<name>A0A5D0MVZ5_FLESI</name>
<evidence type="ECO:0000256" key="1">
    <source>
        <dbReference type="SAM" id="SignalP"/>
    </source>
</evidence>
<sequence length="241" mass="26347">MKKTVFAIFFIFLVSSVFAEDIEFTDSTLTQGEFESFTKELGVALSFNPMSPAEPLGVTGFDIGAELVVTDISDNKKYWETLVDDNDPNPYLPATRLHVQKGLPFNIDIGAMYSAVPNSNIKLWGVELKYALLKGTAATPALSIRGSFSKLEGVDELDIITQSGDILISKGFMMLTPYVGLSALRVNGSENSDLVNFEDVHEVIYRGLAGLQFSPLPLFIINLEASIGEVNQYGVKAGTRF</sequence>
<dbReference type="Proteomes" id="UP000323337">
    <property type="component" value="Unassembled WGS sequence"/>
</dbReference>
<evidence type="ECO:0000313" key="3">
    <source>
        <dbReference type="Proteomes" id="UP000323337"/>
    </source>
</evidence>
<feature type="signal peptide" evidence="1">
    <location>
        <begin position="1"/>
        <end position="19"/>
    </location>
</feature>
<protein>
    <submittedName>
        <fullName evidence="2">Uncharacterized protein</fullName>
    </submittedName>
</protein>
<accession>A0A5D0MVZ5</accession>
<proteinExistence type="predicted"/>
<evidence type="ECO:0000313" key="2">
    <source>
        <dbReference type="EMBL" id="TYB36242.1"/>
    </source>
</evidence>